<gene>
    <name evidence="1" type="ORF">IAC77_03570</name>
</gene>
<evidence type="ECO:0000313" key="2">
    <source>
        <dbReference type="Proteomes" id="UP000721442"/>
    </source>
</evidence>
<reference evidence="1" key="1">
    <citation type="submission" date="2020-10" db="EMBL/GenBank/DDBJ databases">
        <authorList>
            <person name="Gilroy R."/>
        </authorList>
    </citation>
    <scope>NUCLEOTIDE SEQUENCE</scope>
    <source>
        <strain evidence="1">B1-16210</strain>
    </source>
</reference>
<organism evidence="1 2">
    <name type="scientific">Candidatus Enterousia excrementavium</name>
    <dbReference type="NCBI Taxonomy" id="2840789"/>
    <lineage>
        <taxon>Bacteria</taxon>
        <taxon>Pseudomonadati</taxon>
        <taxon>Pseudomonadota</taxon>
        <taxon>Alphaproteobacteria</taxon>
        <taxon>Candidatus Enterousia</taxon>
    </lineage>
</organism>
<name>A0A940ICK4_9PROT</name>
<reference evidence="1" key="2">
    <citation type="journal article" date="2021" name="PeerJ">
        <title>Extensive microbial diversity within the chicken gut microbiome revealed by metagenomics and culture.</title>
        <authorList>
            <person name="Gilroy R."/>
            <person name="Ravi A."/>
            <person name="Getino M."/>
            <person name="Pursley I."/>
            <person name="Horton D.L."/>
            <person name="Alikhan N.F."/>
            <person name="Baker D."/>
            <person name="Gharbi K."/>
            <person name="Hall N."/>
            <person name="Watson M."/>
            <person name="Adriaenssens E.M."/>
            <person name="Foster-Nyarko E."/>
            <person name="Jarju S."/>
            <person name="Secka A."/>
            <person name="Antonio M."/>
            <person name="Oren A."/>
            <person name="Chaudhuri R.R."/>
            <person name="La Ragione R."/>
            <person name="Hildebrand F."/>
            <person name="Pallen M.J."/>
        </authorList>
    </citation>
    <scope>NUCLEOTIDE SEQUENCE</scope>
    <source>
        <strain evidence="1">B1-16210</strain>
    </source>
</reference>
<proteinExistence type="predicted"/>
<dbReference type="AlphaFoldDB" id="A0A940ICK4"/>
<accession>A0A940ICK4</accession>
<sequence length="253" mass="27222">MPNPNAGFLFAFLLLKKPPFYASFILSVTPNVNQRFYSTRIIGVAIFATYFTIFPIGANAITSLRSCVGGIANGQACTSDADCPGGRCVFGGGDGGDIVRFCCTINGVTCGAPEGQTCEEACAECYCDPCPEADNEWSINLAQPYESRITGYLRPEGSCDCIPMYQYRCKAKYFGTDDFGNAVSAIMIPTCTICPVPKDALYVPEGELVLPGETGVTSDPGSPDVTYCYVKSGFSFEDSMGVYMFTNDCNYTE</sequence>
<evidence type="ECO:0000313" key="1">
    <source>
        <dbReference type="EMBL" id="MBO8407508.1"/>
    </source>
</evidence>
<dbReference type="EMBL" id="JADINE010000043">
    <property type="protein sequence ID" value="MBO8407508.1"/>
    <property type="molecule type" value="Genomic_DNA"/>
</dbReference>
<dbReference type="Proteomes" id="UP000721442">
    <property type="component" value="Unassembled WGS sequence"/>
</dbReference>
<protein>
    <submittedName>
        <fullName evidence="1">Uncharacterized protein</fullName>
    </submittedName>
</protein>
<comment type="caution">
    <text evidence="1">The sequence shown here is derived from an EMBL/GenBank/DDBJ whole genome shotgun (WGS) entry which is preliminary data.</text>
</comment>